<dbReference type="Pfam" id="PF01966">
    <property type="entry name" value="HD"/>
    <property type="match status" value="1"/>
</dbReference>
<sequence>MSAVLEICQKISKEMMSKQDVSHDYHHILRVVKWAELIMSTLSEGSFDRELVLCGCYLHDIADHKYTQDKTPEEILERLPEEYGNKRKLLEIIQRTSWSVQLREKDEEVFVELQIVRDADRLDGLGRYGILRAFATAAKRGSPLVLPTTPTLCEFMKTPEAFCEEDGSLVGHFYAKLLRIPDKLYFAISKEEAVKMAPEMVVFVLECFE</sequence>
<organism evidence="2">
    <name type="scientific">Marseillevirus sp</name>
    <dbReference type="NCBI Taxonomy" id="2809551"/>
    <lineage>
        <taxon>Viruses</taxon>
        <taxon>Varidnaviria</taxon>
        <taxon>Bamfordvirae</taxon>
        <taxon>Nucleocytoviricota</taxon>
        <taxon>Megaviricetes</taxon>
        <taxon>Pimascovirales</taxon>
        <taxon>Pimascovirales incertae sedis</taxon>
        <taxon>Marseilleviridae</taxon>
        <taxon>Marseillevirus</taxon>
    </lineage>
</organism>
<dbReference type="CDD" id="cd00077">
    <property type="entry name" value="HDc"/>
    <property type="match status" value="1"/>
</dbReference>
<dbReference type="InterPro" id="IPR006674">
    <property type="entry name" value="HD_domain"/>
</dbReference>
<proteinExistence type="predicted"/>
<protein>
    <submittedName>
        <fullName evidence="2">Metal dependent phosphohydrolase</fullName>
    </submittedName>
</protein>
<accession>A0AA96EPX5</accession>
<reference evidence="2" key="1">
    <citation type="submission" date="2023-07" db="EMBL/GenBank/DDBJ databases">
        <authorList>
            <person name="Xia Y."/>
        </authorList>
    </citation>
    <scope>NUCLEOTIDE SEQUENCE</scope>
    <source>
        <strain evidence="2">E</strain>
    </source>
</reference>
<gene>
    <name evidence="2" type="ORF">MarDSR_124</name>
</gene>
<evidence type="ECO:0000313" key="2">
    <source>
        <dbReference type="EMBL" id="WNL50163.1"/>
    </source>
</evidence>
<dbReference type="PANTHER" id="PTHR33594">
    <property type="entry name" value="SUPERFAMILY HYDROLASE, PUTATIVE (AFU_ORTHOLOGUE AFUA_1G03035)-RELATED"/>
    <property type="match status" value="1"/>
</dbReference>
<feature type="domain" description="HD" evidence="1">
    <location>
        <begin position="24"/>
        <end position="125"/>
    </location>
</feature>
<dbReference type="Gene3D" id="1.10.3210.50">
    <property type="match status" value="1"/>
</dbReference>
<dbReference type="PROSITE" id="PS51831">
    <property type="entry name" value="HD"/>
    <property type="match status" value="1"/>
</dbReference>
<dbReference type="PANTHER" id="PTHR33594:SF1">
    <property type="entry name" value="HD_PDEASE DOMAIN-CONTAINING PROTEIN"/>
    <property type="match status" value="1"/>
</dbReference>
<dbReference type="InterPro" id="IPR003607">
    <property type="entry name" value="HD/PDEase_dom"/>
</dbReference>
<dbReference type="EMBL" id="OR343189">
    <property type="protein sequence ID" value="WNL50163.1"/>
    <property type="molecule type" value="Genomic_DNA"/>
</dbReference>
<evidence type="ECO:0000259" key="1">
    <source>
        <dbReference type="PROSITE" id="PS51831"/>
    </source>
</evidence>
<dbReference type="SMART" id="SM00471">
    <property type="entry name" value="HDc"/>
    <property type="match status" value="1"/>
</dbReference>
<name>A0AA96EPX5_9VIRU</name>
<dbReference type="SUPFAM" id="SSF109604">
    <property type="entry name" value="HD-domain/PDEase-like"/>
    <property type="match status" value="1"/>
</dbReference>